<comment type="caution">
    <text evidence="1">The sequence shown here is derived from an EMBL/GenBank/DDBJ whole genome shotgun (WGS) entry which is preliminary data.</text>
</comment>
<evidence type="ECO:0000313" key="2">
    <source>
        <dbReference type="Proteomes" id="UP000712281"/>
    </source>
</evidence>
<reference evidence="1" key="1">
    <citation type="submission" date="2019-12" db="EMBL/GenBank/DDBJ databases">
        <title>Genome sequencing and annotation of Brassica cretica.</title>
        <authorList>
            <person name="Studholme D.J."/>
            <person name="Sarris P.F."/>
        </authorList>
    </citation>
    <scope>NUCLEOTIDE SEQUENCE</scope>
    <source>
        <strain evidence="1">PFS-001/15</strain>
        <tissue evidence="1">Leaf</tissue>
    </source>
</reference>
<dbReference type="EMBL" id="QGKW02001660">
    <property type="protein sequence ID" value="KAF2580615.1"/>
    <property type="molecule type" value="Genomic_DNA"/>
</dbReference>
<sequence>MRYVHACRSKTKEKRGRTFGSQIVINEYTSFCRWTSPSPLPSVLSVKLLYYITSDDVKTGTPSELEPLSPEFISLLAEVARYHLLLSLSLVSLGETEIKKKRRGSL</sequence>
<name>A0A8S9JF48_BRACR</name>
<proteinExistence type="predicted"/>
<protein>
    <submittedName>
        <fullName evidence="1">Uncharacterized protein</fullName>
    </submittedName>
</protein>
<organism evidence="1 2">
    <name type="scientific">Brassica cretica</name>
    <name type="common">Mustard</name>
    <dbReference type="NCBI Taxonomy" id="69181"/>
    <lineage>
        <taxon>Eukaryota</taxon>
        <taxon>Viridiplantae</taxon>
        <taxon>Streptophyta</taxon>
        <taxon>Embryophyta</taxon>
        <taxon>Tracheophyta</taxon>
        <taxon>Spermatophyta</taxon>
        <taxon>Magnoliopsida</taxon>
        <taxon>eudicotyledons</taxon>
        <taxon>Gunneridae</taxon>
        <taxon>Pentapetalae</taxon>
        <taxon>rosids</taxon>
        <taxon>malvids</taxon>
        <taxon>Brassicales</taxon>
        <taxon>Brassicaceae</taxon>
        <taxon>Brassiceae</taxon>
        <taxon>Brassica</taxon>
    </lineage>
</organism>
<dbReference type="Proteomes" id="UP000712281">
    <property type="component" value="Unassembled WGS sequence"/>
</dbReference>
<evidence type="ECO:0000313" key="1">
    <source>
        <dbReference type="EMBL" id="KAF2580615.1"/>
    </source>
</evidence>
<gene>
    <name evidence="1" type="ORF">F2Q68_00006875</name>
</gene>
<dbReference type="AlphaFoldDB" id="A0A8S9JF48"/>
<accession>A0A8S9JF48</accession>